<dbReference type="InterPro" id="IPR025388">
    <property type="entry name" value="Alginate_export_dom"/>
</dbReference>
<dbReference type="RefSeq" id="WP_166032919.1">
    <property type="nucleotide sequence ID" value="NZ_CP048877.1"/>
</dbReference>
<proteinExistence type="predicted"/>
<keyword evidence="3" id="KW-1185">Reference proteome</keyword>
<dbReference type="EMBL" id="CP048877">
    <property type="protein sequence ID" value="QIJ72704.1"/>
    <property type="molecule type" value="Genomic_DNA"/>
</dbReference>
<dbReference type="Pfam" id="PF13372">
    <property type="entry name" value="Alginate_exp"/>
    <property type="match status" value="1"/>
</dbReference>
<dbReference type="Gene3D" id="2.40.160.100">
    <property type="match status" value="1"/>
</dbReference>
<protein>
    <submittedName>
        <fullName evidence="2">Alginate export family protein</fullName>
    </submittedName>
</protein>
<feature type="domain" description="Alginate export" evidence="1">
    <location>
        <begin position="61"/>
        <end position="468"/>
    </location>
</feature>
<evidence type="ECO:0000313" key="2">
    <source>
        <dbReference type="EMBL" id="QIJ72704.1"/>
    </source>
</evidence>
<gene>
    <name evidence="2" type="ORF">G4V39_10635</name>
</gene>
<sequence>MVDCLFSLRIRFLLIMVLALLVFPFSGLSMALILDAPSKVKIDFREEIRSESWSTFDDGTGDDSYTFVSSKMRLGFGFSSSRVDGYAQLHWTQFFGLPDDAMFGTGQLYFGQNAGDSQDIGYAALSQAWLRVKCSHVSGLSLRLGRFLYSSGLETIPQNATLKWLKKVRISQRLIGPFDWSRVGRAYDGFQVVYDQPLWNLTITGVQPTAGGFYLRRDDPEYNGKSVHDVDILAVAATLKDTYIPGLDAQVFYYYYNDDRGLSQDPEIHSLGAHLLYTRDVGPGAVDLLFWGVYQWGVYSYNDHNAYALALEGGYKFKNLPWQPWFRLGYFYGSGDDDPNDNDHETFFMMIPTLRIYAFTPFYNLMNTNYVFGQVILKPHQKVVVRSDVHRIWLTEDQDSWYMGSGITRPDLFGYVQKSSGGDDDLATMWDLSVFIKDLYHYGPLSVGLNLYYGHVWGGDVVENNYPQDDDLDFFYAEVVFSF</sequence>
<dbReference type="Proteomes" id="UP000502179">
    <property type="component" value="Chromosome"/>
</dbReference>
<evidence type="ECO:0000259" key="1">
    <source>
        <dbReference type="Pfam" id="PF13372"/>
    </source>
</evidence>
<dbReference type="KEGG" id="tav:G4V39_10635"/>
<name>A0A6G7PYD8_9BACT</name>
<evidence type="ECO:0000313" key="3">
    <source>
        <dbReference type="Proteomes" id="UP000502179"/>
    </source>
</evidence>
<dbReference type="AlphaFoldDB" id="A0A6G7PYD8"/>
<organism evidence="2 3">
    <name type="scientific">Thermosulfuriphilus ammonigenes</name>
    <dbReference type="NCBI Taxonomy" id="1936021"/>
    <lineage>
        <taxon>Bacteria</taxon>
        <taxon>Pseudomonadati</taxon>
        <taxon>Thermodesulfobacteriota</taxon>
        <taxon>Thermodesulfobacteria</taxon>
        <taxon>Thermodesulfobacteriales</taxon>
        <taxon>Thermodesulfobacteriaceae</taxon>
        <taxon>Thermosulfuriphilus</taxon>
    </lineage>
</organism>
<dbReference type="InterPro" id="IPR053728">
    <property type="entry name" value="Alginate_Permeability_Chnl"/>
</dbReference>
<reference evidence="2 3" key="1">
    <citation type="submission" date="2020-02" db="EMBL/GenBank/DDBJ databases">
        <title>Genome analysis of Thermosulfuriphilus ammonigenes ST65T, an anaerobic thermophilic chemolithoautotrophic bacterium isolated from a deep-sea hydrothermal vent.</title>
        <authorList>
            <person name="Slobodkina G."/>
            <person name="Allioux M."/>
            <person name="Merkel A."/>
            <person name="Alain K."/>
            <person name="Jebbar M."/>
            <person name="Slobodkin A."/>
        </authorList>
    </citation>
    <scope>NUCLEOTIDE SEQUENCE [LARGE SCALE GENOMIC DNA]</scope>
    <source>
        <strain evidence="2 3">ST65</strain>
    </source>
</reference>
<accession>A0A6G7PYD8</accession>